<feature type="domain" description="Prenylcysteine lyase" evidence="9">
    <location>
        <begin position="181"/>
        <end position="513"/>
    </location>
</feature>
<dbReference type="GO" id="GO:0001735">
    <property type="term" value="F:prenylcysteine oxidase activity"/>
    <property type="evidence" value="ECO:0007669"/>
    <property type="project" value="InterPro"/>
</dbReference>
<dbReference type="GO" id="GO:0030327">
    <property type="term" value="P:prenylated protein catabolic process"/>
    <property type="evidence" value="ECO:0007669"/>
    <property type="project" value="TreeGrafter"/>
</dbReference>
<evidence type="ECO:0000313" key="11">
    <source>
        <dbReference type="Proteomes" id="UP000467700"/>
    </source>
</evidence>
<protein>
    <recommendedName>
        <fullName evidence="9">Prenylcysteine lyase domain-containing protein</fullName>
    </recommendedName>
</protein>
<evidence type="ECO:0000256" key="3">
    <source>
        <dbReference type="ARBA" id="ARBA00022630"/>
    </source>
</evidence>
<gene>
    <name evidence="10" type="ORF">AAE3_LOCUS2295</name>
</gene>
<dbReference type="OrthoDB" id="437369at2759"/>
<keyword evidence="4" id="KW-0732">Signal</keyword>
<comment type="caution">
    <text evidence="10">The sequence shown here is derived from an EMBL/GenBank/DDBJ whole genome shotgun (WGS) entry which is preliminary data.</text>
</comment>
<keyword evidence="11" id="KW-1185">Reference proteome</keyword>
<name>A0A8S0VX06_CYCAE</name>
<dbReference type="Proteomes" id="UP000467700">
    <property type="component" value="Unassembled WGS sequence"/>
</dbReference>
<reference evidence="10 11" key="1">
    <citation type="submission" date="2020-01" db="EMBL/GenBank/DDBJ databases">
        <authorList>
            <person name="Gupta K D."/>
        </authorList>
    </citation>
    <scope>NUCLEOTIDE SEQUENCE [LARGE SCALE GENOMIC DNA]</scope>
</reference>
<keyword evidence="7" id="KW-0325">Glycoprotein</keyword>
<dbReference type="AlphaFoldDB" id="A0A8S0VX06"/>
<evidence type="ECO:0000256" key="2">
    <source>
        <dbReference type="ARBA" id="ARBA00009967"/>
    </source>
</evidence>
<evidence type="ECO:0000256" key="1">
    <source>
        <dbReference type="ARBA" id="ARBA00001974"/>
    </source>
</evidence>
<dbReference type="PANTHER" id="PTHR15944">
    <property type="entry name" value="FARNESYLCYSTEINE LYASE"/>
    <property type="match status" value="1"/>
</dbReference>
<proteinExistence type="inferred from homology"/>
<dbReference type="InterPro" id="IPR010795">
    <property type="entry name" value="Prenylcys_lyase"/>
</dbReference>
<evidence type="ECO:0000259" key="9">
    <source>
        <dbReference type="Pfam" id="PF07156"/>
    </source>
</evidence>
<sequence length="561" mass="61600">MLLDAPVRNTAAEDSSITSPSTTRNLLKMRCRALLLLLPSALAFELPFKVPNLFSRSPAPAQTEVHSSAASTPRIAVIGAGAAGSSAAFWISKAQDRFGLDVQVDVYEKSDYVGGRSTVVYPYGNTSLPELELGGSIFVTANKNLWRASDEFGLGRRDFSDEDESTGIWDGQEMLLSFSGSWWDTAKLLWRYGFLSPRRTENFVRALVDKYLTLYNSDSPKWDSVADLSATFGWTDFVNKTALEHLRTEGVSDKYINEVVDAATRVNYGQDVDYIHALEGALSMAANGAVGIAGGNFQIFEKFLNHSRANVYLKTPVVSIAEKSSSSHLWSVKSSSGTRDYRAVILAAPFHQTGIAFPPAVAEKVPPLPYLHLHVTLLATTAPYLNATYFGLPEGTPIPRMLLTSGQAARVGGKKPEFNSISYHGLIRDGEWAVKIFSDHALTDEWLAEMFQGQVGWVLRKEWDAYPKVPPTSTFPPVKLDRGLYYVNAFEPFISTMETETVASRNVVDLMLSDEFNSGICGRTISAVETDASEDGAQKPLVAPARQETTNPDNFVLGWDC</sequence>
<organism evidence="10 11">
    <name type="scientific">Cyclocybe aegerita</name>
    <name type="common">Black poplar mushroom</name>
    <name type="synonym">Agrocybe aegerita</name>
    <dbReference type="NCBI Taxonomy" id="1973307"/>
    <lineage>
        <taxon>Eukaryota</taxon>
        <taxon>Fungi</taxon>
        <taxon>Dikarya</taxon>
        <taxon>Basidiomycota</taxon>
        <taxon>Agaricomycotina</taxon>
        <taxon>Agaricomycetes</taxon>
        <taxon>Agaricomycetidae</taxon>
        <taxon>Agaricales</taxon>
        <taxon>Agaricineae</taxon>
        <taxon>Bolbitiaceae</taxon>
        <taxon>Cyclocybe</taxon>
    </lineage>
</organism>
<comment type="cofactor">
    <cofactor evidence="1">
        <name>FAD</name>
        <dbReference type="ChEBI" id="CHEBI:57692"/>
    </cofactor>
</comment>
<evidence type="ECO:0000256" key="5">
    <source>
        <dbReference type="ARBA" id="ARBA00022827"/>
    </source>
</evidence>
<dbReference type="EMBL" id="CACVBS010000028">
    <property type="protein sequence ID" value="CAA7259971.1"/>
    <property type="molecule type" value="Genomic_DNA"/>
</dbReference>
<dbReference type="SUPFAM" id="SSF51905">
    <property type="entry name" value="FAD/NAD(P)-binding domain"/>
    <property type="match status" value="1"/>
</dbReference>
<evidence type="ECO:0000256" key="6">
    <source>
        <dbReference type="ARBA" id="ARBA00023002"/>
    </source>
</evidence>
<evidence type="ECO:0000256" key="8">
    <source>
        <dbReference type="SAM" id="MobiDB-lite"/>
    </source>
</evidence>
<keyword evidence="6" id="KW-0560">Oxidoreductase</keyword>
<dbReference type="InterPro" id="IPR036188">
    <property type="entry name" value="FAD/NAD-bd_sf"/>
</dbReference>
<comment type="similarity">
    <text evidence="2">Belongs to the prenylcysteine oxidase family.</text>
</comment>
<accession>A0A8S0VX06</accession>
<dbReference type="InterPro" id="IPR017046">
    <property type="entry name" value="Prenylcysteine_Oxase1"/>
</dbReference>
<dbReference type="GO" id="GO:0030328">
    <property type="term" value="P:prenylcysteine catabolic process"/>
    <property type="evidence" value="ECO:0007669"/>
    <property type="project" value="InterPro"/>
</dbReference>
<evidence type="ECO:0000256" key="7">
    <source>
        <dbReference type="ARBA" id="ARBA00023180"/>
    </source>
</evidence>
<evidence type="ECO:0000256" key="4">
    <source>
        <dbReference type="ARBA" id="ARBA00022729"/>
    </source>
</evidence>
<feature type="region of interest" description="Disordered" evidence="8">
    <location>
        <begin position="1"/>
        <end position="20"/>
    </location>
</feature>
<dbReference type="PANTHER" id="PTHR15944:SF0">
    <property type="entry name" value="PRENYLCYSTEINE LYASE DOMAIN-CONTAINING PROTEIN"/>
    <property type="match status" value="1"/>
</dbReference>
<keyword evidence="5" id="KW-0274">FAD</keyword>
<dbReference type="Pfam" id="PF13450">
    <property type="entry name" value="NAD_binding_8"/>
    <property type="match status" value="1"/>
</dbReference>
<dbReference type="PIRSF" id="PIRSF036292">
    <property type="entry name" value="Prenylcysteine_oxidase"/>
    <property type="match status" value="1"/>
</dbReference>
<keyword evidence="3" id="KW-0285">Flavoprotein</keyword>
<dbReference type="Pfam" id="PF07156">
    <property type="entry name" value="Prenylcys_lyase"/>
    <property type="match status" value="1"/>
</dbReference>
<dbReference type="Gene3D" id="3.50.50.60">
    <property type="entry name" value="FAD/NAD(P)-binding domain"/>
    <property type="match status" value="1"/>
</dbReference>
<evidence type="ECO:0000313" key="10">
    <source>
        <dbReference type="EMBL" id="CAA7259971.1"/>
    </source>
</evidence>